<dbReference type="EMBL" id="VORY01000002">
    <property type="protein sequence ID" value="TXD95172.1"/>
    <property type="molecule type" value="Genomic_DNA"/>
</dbReference>
<accession>A0A5C7A0F9</accession>
<comment type="caution">
    <text evidence="1">The sequence shown here is derived from an EMBL/GenBank/DDBJ whole genome shotgun (WGS) entry which is preliminary data.</text>
</comment>
<evidence type="ECO:0000313" key="2">
    <source>
        <dbReference type="Proteomes" id="UP000321367"/>
    </source>
</evidence>
<keyword evidence="2" id="KW-1185">Reference proteome</keyword>
<dbReference type="Pfam" id="PF06078">
    <property type="entry name" value="DUF937"/>
    <property type="match status" value="2"/>
</dbReference>
<evidence type="ECO:0000313" key="1">
    <source>
        <dbReference type="EMBL" id="TXD95172.1"/>
    </source>
</evidence>
<dbReference type="InterPro" id="IPR009282">
    <property type="entry name" value="DUF937"/>
</dbReference>
<dbReference type="AlphaFoldDB" id="A0A5C7A0F9"/>
<dbReference type="RefSeq" id="WP_146929470.1">
    <property type="nucleotide sequence ID" value="NZ_CBCSHZ010000001.1"/>
</dbReference>
<dbReference type="Proteomes" id="UP000321367">
    <property type="component" value="Unassembled WGS sequence"/>
</dbReference>
<proteinExistence type="predicted"/>
<organism evidence="1 2">
    <name type="scientific">Gillisia hiemivivida</name>
    <dbReference type="NCBI Taxonomy" id="291190"/>
    <lineage>
        <taxon>Bacteria</taxon>
        <taxon>Pseudomonadati</taxon>
        <taxon>Bacteroidota</taxon>
        <taxon>Flavobacteriia</taxon>
        <taxon>Flavobacteriales</taxon>
        <taxon>Flavobacteriaceae</taxon>
        <taxon>Gillisia</taxon>
    </lineage>
</organism>
<sequence>MASILDLLNTSMGEDFIAKASNSTSENKENISAALGMALPILLGAMKKNMKSDTGVESLNKALNDDKHGDALLSNLKSVKASDMSSEGEKILGHLLGGKQEMITKTIGSTLNMNESSVSSIIKMAAPLLMSVLASQKSKENVQSSGLGSLLDSVMGSSGAHDSSLIETLLDKDGDGSVIDDVTGMIFGRNKKGGGGILGGMLGGK</sequence>
<name>A0A5C7A0F9_9FLAO</name>
<gene>
    <name evidence="1" type="ORF">ES724_03190</name>
</gene>
<dbReference type="OrthoDB" id="708105at2"/>
<reference evidence="1 2" key="1">
    <citation type="submission" date="2019-08" db="EMBL/GenBank/DDBJ databases">
        <title>Genome sequence of Gillisia hiemivivida IC154 (type strain).</title>
        <authorList>
            <person name="Bowman J.P."/>
        </authorList>
    </citation>
    <scope>NUCLEOTIDE SEQUENCE [LARGE SCALE GENOMIC DNA]</scope>
    <source>
        <strain evidence="1 2">IC154</strain>
    </source>
</reference>
<protein>
    <submittedName>
        <fullName evidence="1">DUF937 domain-containing protein</fullName>
    </submittedName>
</protein>